<dbReference type="RefSeq" id="WP_115579509.1">
    <property type="nucleotide sequence ID" value="NZ_NXLX01000020.1"/>
</dbReference>
<dbReference type="GO" id="GO:0006760">
    <property type="term" value="P:folic acid-containing compound metabolic process"/>
    <property type="evidence" value="ECO:0007669"/>
    <property type="project" value="InterPro"/>
</dbReference>
<dbReference type="InterPro" id="IPR006157">
    <property type="entry name" value="FolB_dom"/>
</dbReference>
<evidence type="ECO:0000259" key="1">
    <source>
        <dbReference type="SMART" id="SM00905"/>
    </source>
</evidence>
<dbReference type="GO" id="GO:0004150">
    <property type="term" value="F:dihydroneopterin aldolase activity"/>
    <property type="evidence" value="ECO:0007669"/>
    <property type="project" value="InterPro"/>
</dbReference>
<dbReference type="Pfam" id="PF02152">
    <property type="entry name" value="FolB"/>
    <property type="match status" value="1"/>
</dbReference>
<name>A0A3D8J5E9_9HELI</name>
<dbReference type="NCBIfam" id="TIGR00526">
    <property type="entry name" value="folB_dom"/>
    <property type="match status" value="1"/>
</dbReference>
<dbReference type="AlphaFoldDB" id="A0A3D8J5E9"/>
<protein>
    <submittedName>
        <fullName evidence="2">Dihydroneopterin aldolase</fullName>
    </submittedName>
</protein>
<sequence>MIFSIIIEKLEFETIIGILPLEREKTQKILVEGIFEYESQEFLDYVVLKDMIKNLFIKNQYLLLEDAIQDIAKHLKKHFSCLKSIEMSIKKLEILQDCIVGIKTKIIF</sequence>
<keyword evidence="3" id="KW-1185">Reference proteome</keyword>
<dbReference type="SUPFAM" id="SSF55620">
    <property type="entry name" value="Tetrahydrobiopterin biosynthesis enzymes-like"/>
    <property type="match status" value="1"/>
</dbReference>
<organism evidence="2 3">
    <name type="scientific">Helicobacter anseris</name>
    <dbReference type="NCBI Taxonomy" id="375926"/>
    <lineage>
        <taxon>Bacteria</taxon>
        <taxon>Pseudomonadati</taxon>
        <taxon>Campylobacterota</taxon>
        <taxon>Epsilonproteobacteria</taxon>
        <taxon>Campylobacterales</taxon>
        <taxon>Helicobacteraceae</taxon>
        <taxon>Helicobacter</taxon>
    </lineage>
</organism>
<dbReference type="OrthoDB" id="5373183at2"/>
<comment type="caution">
    <text evidence="2">The sequence shown here is derived from an EMBL/GenBank/DDBJ whole genome shotgun (WGS) entry which is preliminary data.</text>
</comment>
<dbReference type="EMBL" id="NXLX01000020">
    <property type="protein sequence ID" value="RDU72470.1"/>
    <property type="molecule type" value="Genomic_DNA"/>
</dbReference>
<dbReference type="Proteomes" id="UP000256695">
    <property type="component" value="Unassembled WGS sequence"/>
</dbReference>
<dbReference type="SMART" id="SM00905">
    <property type="entry name" value="FolB"/>
    <property type="match status" value="1"/>
</dbReference>
<evidence type="ECO:0000313" key="2">
    <source>
        <dbReference type="EMBL" id="RDU72470.1"/>
    </source>
</evidence>
<proteinExistence type="predicted"/>
<reference evidence="2 3" key="1">
    <citation type="submission" date="2018-04" db="EMBL/GenBank/DDBJ databases">
        <title>Novel Campyloabacter and Helicobacter Species and Strains.</title>
        <authorList>
            <person name="Mannion A.J."/>
            <person name="Shen Z."/>
            <person name="Fox J.G."/>
        </authorList>
    </citation>
    <scope>NUCLEOTIDE SEQUENCE [LARGE SCALE GENOMIC DNA]</scope>
    <source>
        <strain evidence="2 3">MIT 04-9362</strain>
    </source>
</reference>
<gene>
    <name evidence="2" type="ORF">CQA57_06920</name>
</gene>
<feature type="domain" description="Dihydroneopterin aldolase/epimerase" evidence="1">
    <location>
        <begin position="5"/>
        <end position="106"/>
    </location>
</feature>
<dbReference type="Gene3D" id="3.30.1130.10">
    <property type="match status" value="1"/>
</dbReference>
<accession>A0A3D8J5E9</accession>
<dbReference type="InterPro" id="IPR043133">
    <property type="entry name" value="GTP-CH-I_C/QueF"/>
</dbReference>
<evidence type="ECO:0000313" key="3">
    <source>
        <dbReference type="Proteomes" id="UP000256695"/>
    </source>
</evidence>